<dbReference type="EMBL" id="JAMQON010000001">
    <property type="protein sequence ID" value="MDS0258970.1"/>
    <property type="molecule type" value="Genomic_DNA"/>
</dbReference>
<feature type="transmembrane region" description="Helical" evidence="1">
    <location>
        <begin position="114"/>
        <end position="147"/>
    </location>
</feature>
<feature type="transmembrane region" description="Helical" evidence="1">
    <location>
        <begin position="20"/>
        <end position="42"/>
    </location>
</feature>
<keyword evidence="1" id="KW-0812">Transmembrane</keyword>
<dbReference type="Proteomes" id="UP001259659">
    <property type="component" value="Unassembled WGS sequence"/>
</dbReference>
<sequence>MLEDAITYPSTGERNVETLAIGGVLSLLGVFFVPILFVYGYLVRVIRQVAKGETDVAPAFDEWEELLVDGLVVFGISVVYVLVPTAVLVAGLFVLLVPVGVGVGVGGNGGSAVAVFGVLVSLAVTLLGIVALLAAFYLVPAAVAAYARTGRFGSAFSPSTLRRVGTDGSYVVAWLVALVIGFLAQVVGGALTLTLVGAVLVPFVTFYGNVASAYAIGAGVAETELASETSDEGAAAGRPAV</sequence>
<keyword evidence="3" id="KW-1185">Reference proteome</keyword>
<feature type="transmembrane region" description="Helical" evidence="1">
    <location>
        <begin position="168"/>
        <end position="187"/>
    </location>
</feature>
<proteinExistence type="predicted"/>
<organism evidence="2 3">
    <name type="scientific">Haloarcula saliterrae</name>
    <dbReference type="NCBI Taxonomy" id="2950534"/>
    <lineage>
        <taxon>Archaea</taxon>
        <taxon>Methanobacteriati</taxon>
        <taxon>Methanobacteriota</taxon>
        <taxon>Stenosarchaea group</taxon>
        <taxon>Halobacteria</taxon>
        <taxon>Halobacteriales</taxon>
        <taxon>Haloarculaceae</taxon>
        <taxon>Haloarcula</taxon>
    </lineage>
</organism>
<dbReference type="Pfam" id="PF13197">
    <property type="entry name" value="DUF4013"/>
    <property type="match status" value="1"/>
</dbReference>
<protein>
    <submittedName>
        <fullName evidence="2">DUF4013 domain-containing protein</fullName>
    </submittedName>
</protein>
<name>A0ABU2FAU9_9EURY</name>
<keyword evidence="1" id="KW-0472">Membrane</keyword>
<reference evidence="2 3" key="1">
    <citation type="submission" date="2022-06" db="EMBL/GenBank/DDBJ databases">
        <title>Haloarcula sp. a new haloarchaeum isolate from saline soil.</title>
        <authorList>
            <person name="Strakova D."/>
            <person name="Galisteo C."/>
            <person name="Sanchez-Porro C."/>
            <person name="Ventosa A."/>
        </authorList>
    </citation>
    <scope>NUCLEOTIDE SEQUENCE [LARGE SCALE GENOMIC DNA]</scope>
    <source>
        <strain evidence="2 3">S1CR25-12</strain>
    </source>
</reference>
<comment type="caution">
    <text evidence="2">The sequence shown here is derived from an EMBL/GenBank/DDBJ whole genome shotgun (WGS) entry which is preliminary data.</text>
</comment>
<dbReference type="InterPro" id="IPR025098">
    <property type="entry name" value="DUF4013"/>
</dbReference>
<dbReference type="RefSeq" id="WP_310918559.1">
    <property type="nucleotide sequence ID" value="NZ_JAMQON010000001.1"/>
</dbReference>
<evidence type="ECO:0000313" key="2">
    <source>
        <dbReference type="EMBL" id="MDS0258970.1"/>
    </source>
</evidence>
<evidence type="ECO:0000256" key="1">
    <source>
        <dbReference type="SAM" id="Phobius"/>
    </source>
</evidence>
<keyword evidence="1" id="KW-1133">Transmembrane helix</keyword>
<accession>A0ABU2FAU9</accession>
<feature type="transmembrane region" description="Helical" evidence="1">
    <location>
        <begin position="193"/>
        <end position="216"/>
    </location>
</feature>
<gene>
    <name evidence="2" type="ORF">NDI56_06140</name>
</gene>
<evidence type="ECO:0000313" key="3">
    <source>
        <dbReference type="Proteomes" id="UP001259659"/>
    </source>
</evidence>
<feature type="transmembrane region" description="Helical" evidence="1">
    <location>
        <begin position="71"/>
        <end position="94"/>
    </location>
</feature>